<dbReference type="SMART" id="SM00355">
    <property type="entry name" value="ZnF_C2H2"/>
    <property type="match status" value="3"/>
</dbReference>
<feature type="domain" description="KRAB" evidence="9">
    <location>
        <begin position="23"/>
        <end position="97"/>
    </location>
</feature>
<dbReference type="FunFam" id="3.30.160.60:FF:002004">
    <property type="entry name" value="Zinc finger protein 473"/>
    <property type="match status" value="2"/>
</dbReference>
<evidence type="ECO:0000313" key="11">
    <source>
        <dbReference type="Proteomes" id="UP000694421"/>
    </source>
</evidence>
<dbReference type="PROSITE" id="PS50805">
    <property type="entry name" value="KRAB"/>
    <property type="match status" value="1"/>
</dbReference>
<dbReference type="PANTHER" id="PTHR23234:SF8">
    <property type="entry name" value="C2H2-TYPE DOMAIN-CONTAINING PROTEIN"/>
    <property type="match status" value="1"/>
</dbReference>
<feature type="domain" description="C2H2-type" evidence="8">
    <location>
        <begin position="139"/>
        <end position="166"/>
    </location>
</feature>
<comment type="subcellular location">
    <subcellularLocation>
        <location evidence="1">Nucleus</location>
    </subcellularLocation>
</comment>
<keyword evidence="4 7" id="KW-0863">Zinc-finger</keyword>
<keyword evidence="11" id="KW-1185">Reference proteome</keyword>
<proteinExistence type="predicted"/>
<dbReference type="CDD" id="cd07765">
    <property type="entry name" value="KRAB_A-box"/>
    <property type="match status" value="1"/>
</dbReference>
<keyword evidence="5" id="KW-0862">Zinc</keyword>
<protein>
    <submittedName>
        <fullName evidence="10">Uncharacterized protein</fullName>
    </submittedName>
</protein>
<organism evidence="10 11">
    <name type="scientific">Salvator merianae</name>
    <name type="common">Argentine black and white tegu</name>
    <name type="synonym">Tupinambis merianae</name>
    <dbReference type="NCBI Taxonomy" id="96440"/>
    <lineage>
        <taxon>Eukaryota</taxon>
        <taxon>Metazoa</taxon>
        <taxon>Chordata</taxon>
        <taxon>Craniata</taxon>
        <taxon>Vertebrata</taxon>
        <taxon>Euteleostomi</taxon>
        <taxon>Lepidosauria</taxon>
        <taxon>Squamata</taxon>
        <taxon>Bifurcata</taxon>
        <taxon>Unidentata</taxon>
        <taxon>Episquamata</taxon>
        <taxon>Laterata</taxon>
        <taxon>Teiioidea</taxon>
        <taxon>Teiidae</taxon>
        <taxon>Salvator</taxon>
    </lineage>
</organism>
<dbReference type="Gene3D" id="3.30.160.60">
    <property type="entry name" value="Classic Zinc Finger"/>
    <property type="match status" value="4"/>
</dbReference>
<evidence type="ECO:0000256" key="4">
    <source>
        <dbReference type="ARBA" id="ARBA00022771"/>
    </source>
</evidence>
<dbReference type="AlphaFoldDB" id="A0A8D0DKM2"/>
<dbReference type="InterPro" id="IPR013087">
    <property type="entry name" value="Znf_C2H2_type"/>
</dbReference>
<dbReference type="GeneTree" id="ENSGT01150000286941"/>
<dbReference type="SMART" id="SM00349">
    <property type="entry name" value="KRAB"/>
    <property type="match status" value="1"/>
</dbReference>
<dbReference type="InterPro" id="IPR050758">
    <property type="entry name" value="Znf_C2H2-type"/>
</dbReference>
<dbReference type="OMA" id="TEDWASV"/>
<evidence type="ECO:0000256" key="3">
    <source>
        <dbReference type="ARBA" id="ARBA00022737"/>
    </source>
</evidence>
<dbReference type="Pfam" id="PF00096">
    <property type="entry name" value="zf-C2H2"/>
    <property type="match status" value="3"/>
</dbReference>
<dbReference type="FunFam" id="3.30.160.60:FF:001498">
    <property type="entry name" value="Zinc finger protein 404"/>
    <property type="match status" value="1"/>
</dbReference>
<dbReference type="InterPro" id="IPR001909">
    <property type="entry name" value="KRAB"/>
</dbReference>
<dbReference type="GO" id="GO:0005634">
    <property type="term" value="C:nucleus"/>
    <property type="evidence" value="ECO:0007669"/>
    <property type="project" value="UniProtKB-SubCell"/>
</dbReference>
<dbReference type="PROSITE" id="PS50157">
    <property type="entry name" value="ZINC_FINGER_C2H2_2"/>
    <property type="match status" value="3"/>
</dbReference>
<feature type="domain" description="C2H2-type" evidence="8">
    <location>
        <begin position="111"/>
        <end position="138"/>
    </location>
</feature>
<dbReference type="Proteomes" id="UP000694421">
    <property type="component" value="Unplaced"/>
</dbReference>
<dbReference type="Ensembl" id="ENSSMRT00000005573.1">
    <property type="protein sequence ID" value="ENSSMRP00000004719.1"/>
    <property type="gene ID" value="ENSSMRG00000003889.1"/>
</dbReference>
<dbReference type="Gene3D" id="6.10.140.140">
    <property type="match status" value="1"/>
</dbReference>
<evidence type="ECO:0000256" key="7">
    <source>
        <dbReference type="PROSITE-ProRule" id="PRU00042"/>
    </source>
</evidence>
<reference evidence="10" key="2">
    <citation type="submission" date="2025-09" db="UniProtKB">
        <authorList>
            <consortium name="Ensembl"/>
        </authorList>
    </citation>
    <scope>IDENTIFICATION</scope>
</reference>
<accession>A0A8D0DKM2</accession>
<keyword evidence="2" id="KW-0479">Metal-binding</keyword>
<dbReference type="PANTHER" id="PTHR23234">
    <property type="entry name" value="ZNF44 PROTEIN"/>
    <property type="match status" value="1"/>
</dbReference>
<dbReference type="SUPFAM" id="SSF109640">
    <property type="entry name" value="KRAB domain (Kruppel-associated box)"/>
    <property type="match status" value="1"/>
</dbReference>
<evidence type="ECO:0000259" key="8">
    <source>
        <dbReference type="PROSITE" id="PS50157"/>
    </source>
</evidence>
<dbReference type="GO" id="GO:0006355">
    <property type="term" value="P:regulation of DNA-templated transcription"/>
    <property type="evidence" value="ECO:0007669"/>
    <property type="project" value="InterPro"/>
</dbReference>
<keyword evidence="6" id="KW-0539">Nucleus</keyword>
<dbReference type="InterPro" id="IPR036236">
    <property type="entry name" value="Znf_C2H2_sf"/>
</dbReference>
<evidence type="ECO:0000256" key="1">
    <source>
        <dbReference type="ARBA" id="ARBA00004123"/>
    </source>
</evidence>
<evidence type="ECO:0000256" key="6">
    <source>
        <dbReference type="ARBA" id="ARBA00023242"/>
    </source>
</evidence>
<evidence type="ECO:0000313" key="10">
    <source>
        <dbReference type="Ensembl" id="ENSSMRP00000004719.1"/>
    </source>
</evidence>
<dbReference type="GO" id="GO:0008270">
    <property type="term" value="F:zinc ion binding"/>
    <property type="evidence" value="ECO:0007669"/>
    <property type="project" value="UniProtKB-KW"/>
</dbReference>
<reference evidence="10" key="1">
    <citation type="submission" date="2025-08" db="UniProtKB">
        <authorList>
            <consortium name="Ensembl"/>
        </authorList>
    </citation>
    <scope>IDENTIFICATION</scope>
</reference>
<evidence type="ECO:0000256" key="2">
    <source>
        <dbReference type="ARBA" id="ARBA00022723"/>
    </source>
</evidence>
<dbReference type="PROSITE" id="PS00028">
    <property type="entry name" value="ZINC_FINGER_C2H2_1"/>
    <property type="match status" value="3"/>
</dbReference>
<dbReference type="SUPFAM" id="SSF57667">
    <property type="entry name" value="beta-beta-alpha zinc fingers"/>
    <property type="match status" value="2"/>
</dbReference>
<dbReference type="InterPro" id="IPR036051">
    <property type="entry name" value="KRAB_dom_sf"/>
</dbReference>
<evidence type="ECO:0000259" key="9">
    <source>
        <dbReference type="PROSITE" id="PS50805"/>
    </source>
</evidence>
<evidence type="ECO:0000256" key="5">
    <source>
        <dbReference type="ARBA" id="ARBA00022833"/>
    </source>
</evidence>
<feature type="domain" description="C2H2-type" evidence="8">
    <location>
        <begin position="167"/>
        <end position="194"/>
    </location>
</feature>
<name>A0A8D0DKM2_SALMN</name>
<keyword evidence="3" id="KW-0677">Repeat</keyword>
<sequence>FPPPPCAVRPEITETPFSFQALVTFKDVAVYFSKDELSLLDADERALYREVMLENYGMVAFLGKDRFFIQICLVSWEMLKGEPKLNKDPRSHIAKETCKRMKTEKISITKNGCTDCGKRFICNAKLTIHQRIHTGEKPYECMECGKRFICNAKLTIHQRIHTGEKPYECMECGKRFICSAKLTIHQRIHTGERPCKCATCGKRFRDSVRKGPKSFLRCGDHNCRQYS</sequence>
<dbReference type="Pfam" id="PF01352">
    <property type="entry name" value="KRAB"/>
    <property type="match status" value="1"/>
</dbReference>